<dbReference type="InterPro" id="IPR036135">
    <property type="entry name" value="MoeA_linker/N_sf"/>
</dbReference>
<dbReference type="GO" id="GO:0061599">
    <property type="term" value="F:molybdopterin molybdotransferase activity"/>
    <property type="evidence" value="ECO:0007669"/>
    <property type="project" value="UniProtKB-UniRule"/>
</dbReference>
<dbReference type="Pfam" id="PF00994">
    <property type="entry name" value="MoCF_biosynth"/>
    <property type="match status" value="1"/>
</dbReference>
<evidence type="ECO:0000256" key="11">
    <source>
        <dbReference type="ARBA" id="ARBA00023150"/>
    </source>
</evidence>
<evidence type="ECO:0000256" key="13">
    <source>
        <dbReference type="RuleBase" id="RU365090"/>
    </source>
</evidence>
<comment type="similarity">
    <text evidence="3">In the N-terminal section; belongs to the MoaB/Mog family.</text>
</comment>
<dbReference type="GO" id="GO:0006777">
    <property type="term" value="P:Mo-molybdopterin cofactor biosynthetic process"/>
    <property type="evidence" value="ECO:0007669"/>
    <property type="project" value="UniProtKB-UniRule"/>
</dbReference>
<evidence type="ECO:0000313" key="16">
    <source>
        <dbReference type="Proteomes" id="UP000436088"/>
    </source>
</evidence>
<dbReference type="Gene3D" id="2.40.340.10">
    <property type="entry name" value="MoeA, C-terminal, domain IV"/>
    <property type="match status" value="1"/>
</dbReference>
<evidence type="ECO:0000256" key="12">
    <source>
        <dbReference type="ARBA" id="ARBA00023268"/>
    </source>
</evidence>
<keyword evidence="9" id="KW-0067">ATP-binding</keyword>
<dbReference type="FunFam" id="2.170.190.11:FF:000001">
    <property type="entry name" value="Molybdopterin molybdenumtransferase"/>
    <property type="match status" value="1"/>
</dbReference>
<evidence type="ECO:0000256" key="7">
    <source>
        <dbReference type="ARBA" id="ARBA00022723"/>
    </source>
</evidence>
<dbReference type="InterPro" id="IPR038987">
    <property type="entry name" value="MoeA-like"/>
</dbReference>
<comment type="catalytic activity">
    <reaction evidence="13">
        <text>adenylyl-molybdopterin + molybdate = Mo-molybdopterin + AMP + H(+)</text>
        <dbReference type="Rhea" id="RHEA:35047"/>
        <dbReference type="ChEBI" id="CHEBI:15378"/>
        <dbReference type="ChEBI" id="CHEBI:36264"/>
        <dbReference type="ChEBI" id="CHEBI:62727"/>
        <dbReference type="ChEBI" id="CHEBI:71302"/>
        <dbReference type="ChEBI" id="CHEBI:456215"/>
    </reaction>
</comment>
<dbReference type="Gene3D" id="2.170.190.11">
    <property type="entry name" value="Molybdopterin biosynthesis moea protein, domain 3"/>
    <property type="match status" value="1"/>
</dbReference>
<dbReference type="SUPFAM" id="SSF53218">
    <property type="entry name" value="Molybdenum cofactor biosynthesis proteins"/>
    <property type="match status" value="1"/>
</dbReference>
<dbReference type="PANTHER" id="PTHR10192:SF5">
    <property type="entry name" value="GEPHYRIN"/>
    <property type="match status" value="1"/>
</dbReference>
<protein>
    <recommendedName>
        <fullName evidence="13">Molybdopterin biosynthesis protein CNX1</fullName>
    </recommendedName>
    <alternativeName>
        <fullName evidence="13">Molybdenum cofactor biosynthesis enzyme CNX1</fullName>
    </alternativeName>
    <domain>
        <recommendedName>
            <fullName evidence="13">Molybdopterin molybdenumtransferase</fullName>
            <shortName evidence="13">MPT Mo-transferase</shortName>
            <ecNumber evidence="13">2.10.1.1</ecNumber>
        </recommendedName>
        <alternativeName>
            <fullName evidence="13">Domain E</fullName>
        </alternativeName>
    </domain>
    <domain>
        <recommendedName>
            <fullName evidence="13">Molybdopterin adenylyltransferase</fullName>
            <shortName evidence="13">MPT adenylyltransferase</shortName>
            <ecNumber evidence="13">2.7.7.75</ecNumber>
        </recommendedName>
        <alternativeName>
            <fullName evidence="13">Domain G</fullName>
        </alternativeName>
    </domain>
</protein>
<dbReference type="SUPFAM" id="SSF63882">
    <property type="entry name" value="MoeA N-terminal region -like"/>
    <property type="match status" value="1"/>
</dbReference>
<evidence type="ECO:0000256" key="5">
    <source>
        <dbReference type="ARBA" id="ARBA00022505"/>
    </source>
</evidence>
<dbReference type="InterPro" id="IPR036425">
    <property type="entry name" value="MoaB/Mog-like_dom_sf"/>
</dbReference>
<dbReference type="SMART" id="SM00852">
    <property type="entry name" value="MoCF_biosynth"/>
    <property type="match status" value="1"/>
</dbReference>
<keyword evidence="8" id="KW-0547">Nucleotide-binding</keyword>
<reference evidence="15" key="1">
    <citation type="submission" date="2019-09" db="EMBL/GenBank/DDBJ databases">
        <title>Draft genome information of white flower Hibiscus syriacus.</title>
        <authorList>
            <person name="Kim Y.-M."/>
        </authorList>
    </citation>
    <scope>NUCLEOTIDE SEQUENCE [LARGE SCALE GENOMIC DNA]</scope>
    <source>
        <strain evidence="15">YM2019G1</strain>
    </source>
</reference>
<dbReference type="NCBIfam" id="TIGR00177">
    <property type="entry name" value="molyb_syn"/>
    <property type="match status" value="1"/>
</dbReference>
<dbReference type="GO" id="GO:0046872">
    <property type="term" value="F:metal ion binding"/>
    <property type="evidence" value="ECO:0007669"/>
    <property type="project" value="UniProtKB-UniRule"/>
</dbReference>
<comment type="function">
    <text evidence="13">Catalyzes two steps in the biosynthesis of the molybdenum cofactor. In the first step, molybdopterin is adenylated. Subsequently, molybdate is inserted into adenylated molybdopterin and AMP is released.</text>
</comment>
<dbReference type="Gene3D" id="3.40.980.10">
    <property type="entry name" value="MoaB/Mog-like domain"/>
    <property type="match status" value="1"/>
</dbReference>
<dbReference type="InterPro" id="IPR008284">
    <property type="entry name" value="MoCF_biosynth_CS"/>
</dbReference>
<keyword evidence="10 13" id="KW-0460">Magnesium</keyword>
<comment type="cofactor">
    <cofactor evidence="1 13">
        <name>Mg(2+)</name>
        <dbReference type="ChEBI" id="CHEBI:18420"/>
    </cofactor>
</comment>
<evidence type="ECO:0000256" key="3">
    <source>
        <dbReference type="ARBA" id="ARBA00007589"/>
    </source>
</evidence>
<feature type="domain" description="MoaB/Mog" evidence="14">
    <location>
        <begin position="158"/>
        <end position="307"/>
    </location>
</feature>
<evidence type="ECO:0000256" key="8">
    <source>
        <dbReference type="ARBA" id="ARBA00022741"/>
    </source>
</evidence>
<keyword evidence="16" id="KW-1185">Reference proteome</keyword>
<dbReference type="FunFam" id="3.40.980.10:FF:000009">
    <property type="entry name" value="Molybdopterin molybdenumtransferase"/>
    <property type="match status" value="1"/>
</dbReference>
<dbReference type="Gene3D" id="3.90.105.10">
    <property type="entry name" value="Molybdopterin biosynthesis moea protein, domain 2"/>
    <property type="match status" value="1"/>
</dbReference>
<comment type="similarity">
    <text evidence="13">Belongs to the MoeA family.</text>
</comment>
<keyword evidence="5 13" id="KW-0500">Molybdenum</keyword>
<evidence type="ECO:0000256" key="2">
    <source>
        <dbReference type="ARBA" id="ARBA00005046"/>
    </source>
</evidence>
<dbReference type="UniPathway" id="UPA00344"/>
<comment type="similarity">
    <text evidence="4">In the C-terminal section; belongs to the MoeA family.</text>
</comment>
<evidence type="ECO:0000256" key="6">
    <source>
        <dbReference type="ARBA" id="ARBA00022679"/>
    </source>
</evidence>
<keyword evidence="11 13" id="KW-0501">Molybdenum cofactor biosynthesis</keyword>
<dbReference type="Pfam" id="PF03453">
    <property type="entry name" value="MoeA_N"/>
    <property type="match status" value="1"/>
</dbReference>
<dbReference type="InterPro" id="IPR001453">
    <property type="entry name" value="MoaB/Mog_dom"/>
</dbReference>
<dbReference type="InterPro" id="IPR036688">
    <property type="entry name" value="MoeA_C_domain_IV_sf"/>
</dbReference>
<dbReference type="CDD" id="cd00887">
    <property type="entry name" value="MoeA"/>
    <property type="match status" value="1"/>
</dbReference>
<evidence type="ECO:0000256" key="10">
    <source>
        <dbReference type="ARBA" id="ARBA00022842"/>
    </source>
</evidence>
<evidence type="ECO:0000256" key="1">
    <source>
        <dbReference type="ARBA" id="ARBA00001946"/>
    </source>
</evidence>
<keyword evidence="6 13" id="KW-0808">Transferase</keyword>
<dbReference type="PANTHER" id="PTHR10192">
    <property type="entry name" value="MOLYBDOPTERIN BIOSYNTHESIS PROTEIN"/>
    <property type="match status" value="1"/>
</dbReference>
<proteinExistence type="inferred from homology"/>
<evidence type="ECO:0000259" key="14">
    <source>
        <dbReference type="SMART" id="SM00852"/>
    </source>
</evidence>
<dbReference type="EC" id="2.7.7.75" evidence="13"/>
<comment type="pathway">
    <text evidence="2 13">Cofactor biosynthesis; molybdopterin biosynthesis.</text>
</comment>
<comment type="catalytic activity">
    <reaction evidence="13">
        <text>molybdopterin + ATP + H(+) = adenylyl-molybdopterin + diphosphate</text>
        <dbReference type="Rhea" id="RHEA:31331"/>
        <dbReference type="ChEBI" id="CHEBI:15378"/>
        <dbReference type="ChEBI" id="CHEBI:30616"/>
        <dbReference type="ChEBI" id="CHEBI:33019"/>
        <dbReference type="ChEBI" id="CHEBI:58698"/>
        <dbReference type="ChEBI" id="CHEBI:62727"/>
    </reaction>
</comment>
<keyword evidence="7 13" id="KW-0479">Metal-binding</keyword>
<gene>
    <name evidence="15" type="ORF">F3Y22_tig00000715pilonHSYRG00243</name>
</gene>
<dbReference type="PROSITE" id="PS01079">
    <property type="entry name" value="MOCF_BIOSYNTHESIS_2"/>
    <property type="match status" value="1"/>
</dbReference>
<keyword evidence="12" id="KW-0511">Multifunctional enzyme</keyword>
<dbReference type="AlphaFoldDB" id="A0A6A3CYY8"/>
<dbReference type="GO" id="GO:0005829">
    <property type="term" value="C:cytosol"/>
    <property type="evidence" value="ECO:0007669"/>
    <property type="project" value="TreeGrafter"/>
</dbReference>
<accession>A0A6A3CYY8</accession>
<sequence>MAESGSVTCGSAREKMISVDEALQIVLSVAKKLPPVTLPLHQALGKVLAQDIVAPDSLPPYPASIKDGYAVIASDGPGEYPVITESRAGNDGVGVTVTPGTVAYVTTGGPIPDGADAVLQVQDTEQVKTPSETKCVRILVQTRKGVDIRPVQPTPTIAVLSTGDELVEPTTGSLSRGQIRDSNRAMLLAAIAQQQCTVLDLGIVRDDKEELDRVLDSAFSSGINILLTSGGVSMGDKDFVKPLLEKKGTVHFNKVCMKPGKPLTFAEINLNQAENAPVSKVLAFGLPGNQVSCLVCFHLFVVPTIRLLAGWTNPHLLRVQARLQQPLKSDPIRPEFYRAIIRWEVNDGSGNPG</sequence>
<dbReference type="InterPro" id="IPR005110">
    <property type="entry name" value="MoeA_linker/N"/>
</dbReference>
<dbReference type="GO" id="GO:0005524">
    <property type="term" value="F:ATP binding"/>
    <property type="evidence" value="ECO:0007669"/>
    <property type="project" value="UniProtKB-UniRule"/>
</dbReference>
<dbReference type="Proteomes" id="UP000436088">
    <property type="component" value="Unassembled WGS sequence"/>
</dbReference>
<evidence type="ECO:0000256" key="4">
    <source>
        <dbReference type="ARBA" id="ARBA00008339"/>
    </source>
</evidence>
<name>A0A6A3CYY8_HIBSY</name>
<organism evidence="15 16">
    <name type="scientific">Hibiscus syriacus</name>
    <name type="common">Rose of Sharon</name>
    <dbReference type="NCBI Taxonomy" id="106335"/>
    <lineage>
        <taxon>Eukaryota</taxon>
        <taxon>Viridiplantae</taxon>
        <taxon>Streptophyta</taxon>
        <taxon>Embryophyta</taxon>
        <taxon>Tracheophyta</taxon>
        <taxon>Spermatophyta</taxon>
        <taxon>Magnoliopsida</taxon>
        <taxon>eudicotyledons</taxon>
        <taxon>Gunneridae</taxon>
        <taxon>Pentapetalae</taxon>
        <taxon>rosids</taxon>
        <taxon>malvids</taxon>
        <taxon>Malvales</taxon>
        <taxon>Malvaceae</taxon>
        <taxon>Malvoideae</taxon>
        <taxon>Hibiscus</taxon>
    </lineage>
</organism>
<evidence type="ECO:0000256" key="9">
    <source>
        <dbReference type="ARBA" id="ARBA00022840"/>
    </source>
</evidence>
<comment type="caution">
    <text evidence="15">The sequence shown here is derived from an EMBL/GenBank/DDBJ whole genome shotgun (WGS) entry which is preliminary data.</text>
</comment>
<dbReference type="EMBL" id="VEPZ02000060">
    <property type="protein sequence ID" value="KAE8734805.1"/>
    <property type="molecule type" value="Genomic_DNA"/>
</dbReference>
<evidence type="ECO:0000313" key="15">
    <source>
        <dbReference type="EMBL" id="KAE8734805.1"/>
    </source>
</evidence>
<dbReference type="EC" id="2.10.1.1" evidence="13"/>
<dbReference type="GO" id="GO:0061598">
    <property type="term" value="F:molybdopterin adenylyltransferase activity"/>
    <property type="evidence" value="ECO:0007669"/>
    <property type="project" value="UniProtKB-UniRule"/>
</dbReference>